<keyword evidence="3" id="KW-0966">Cell projection</keyword>
<dbReference type="Pfam" id="PF13870">
    <property type="entry name" value="CCDC113_CCDC96_CC"/>
    <property type="match status" value="1"/>
</dbReference>
<accession>A0A9C6WCK0</accession>
<feature type="compositionally biased region" description="Acidic residues" evidence="4">
    <location>
        <begin position="385"/>
        <end position="405"/>
    </location>
</feature>
<feature type="region of interest" description="Disordered" evidence="4">
    <location>
        <begin position="1"/>
        <end position="28"/>
    </location>
</feature>
<evidence type="ECO:0000313" key="7">
    <source>
        <dbReference type="RefSeq" id="XP_051857998.1"/>
    </source>
</evidence>
<dbReference type="RefSeq" id="XP_051857998.1">
    <property type="nucleotide sequence ID" value="XM_052002038.1"/>
</dbReference>
<dbReference type="InterPro" id="IPR051885">
    <property type="entry name" value="CC_CF"/>
</dbReference>
<evidence type="ECO:0000313" key="6">
    <source>
        <dbReference type="Proteomes" id="UP000515160"/>
    </source>
</evidence>
<dbReference type="GeneID" id="127565046"/>
<feature type="compositionally biased region" description="Polar residues" evidence="4">
    <location>
        <begin position="42"/>
        <end position="55"/>
    </location>
</feature>
<protein>
    <submittedName>
        <fullName evidence="7">Coiled-coil domain-containing protein 96 isoform X1</fullName>
    </submittedName>
</protein>
<dbReference type="PANTHER" id="PTHR15654:SF1">
    <property type="entry name" value="COILED-COIL DOMAIN-CONTAINING PROTEIN 96"/>
    <property type="match status" value="1"/>
</dbReference>
<feature type="compositionally biased region" description="Low complexity" evidence="4">
    <location>
        <begin position="113"/>
        <end position="122"/>
    </location>
</feature>
<dbReference type="GO" id="GO:0036064">
    <property type="term" value="C:ciliary basal body"/>
    <property type="evidence" value="ECO:0007669"/>
    <property type="project" value="TreeGrafter"/>
</dbReference>
<feature type="compositionally biased region" description="Polar residues" evidence="4">
    <location>
        <begin position="254"/>
        <end position="266"/>
    </location>
</feature>
<dbReference type="Proteomes" id="UP000515160">
    <property type="component" value="Chromosome 2L"/>
</dbReference>
<evidence type="ECO:0000256" key="4">
    <source>
        <dbReference type="SAM" id="MobiDB-lite"/>
    </source>
</evidence>
<feature type="domain" description="CCDC113/CCDC96 coiled-coil" evidence="5">
    <location>
        <begin position="640"/>
        <end position="815"/>
    </location>
</feature>
<dbReference type="GO" id="GO:0005930">
    <property type="term" value="C:axoneme"/>
    <property type="evidence" value="ECO:0007669"/>
    <property type="project" value="TreeGrafter"/>
</dbReference>
<evidence type="ECO:0000259" key="5">
    <source>
        <dbReference type="Pfam" id="PF13870"/>
    </source>
</evidence>
<dbReference type="GO" id="GO:0060271">
    <property type="term" value="P:cilium assembly"/>
    <property type="evidence" value="ECO:0007669"/>
    <property type="project" value="TreeGrafter"/>
</dbReference>
<feature type="compositionally biased region" description="Polar residues" evidence="4">
    <location>
        <begin position="185"/>
        <end position="194"/>
    </location>
</feature>
<dbReference type="InterPro" id="IPR025254">
    <property type="entry name" value="CCDC113/CCDC96_CC"/>
</dbReference>
<evidence type="ECO:0000256" key="2">
    <source>
        <dbReference type="ARBA" id="ARBA00023054"/>
    </source>
</evidence>
<feature type="region of interest" description="Disordered" evidence="4">
    <location>
        <begin position="381"/>
        <end position="408"/>
    </location>
</feature>
<keyword evidence="6" id="KW-1185">Reference proteome</keyword>
<evidence type="ECO:0000256" key="3">
    <source>
        <dbReference type="ARBA" id="ARBA00023273"/>
    </source>
</evidence>
<feature type="compositionally biased region" description="Basic and acidic residues" evidence="4">
    <location>
        <begin position="294"/>
        <end position="306"/>
    </location>
</feature>
<dbReference type="OrthoDB" id="10254794at2759"/>
<organism evidence="6 7">
    <name type="scientific">Drosophila albomicans</name>
    <name type="common">Fruit fly</name>
    <dbReference type="NCBI Taxonomy" id="7291"/>
    <lineage>
        <taxon>Eukaryota</taxon>
        <taxon>Metazoa</taxon>
        <taxon>Ecdysozoa</taxon>
        <taxon>Arthropoda</taxon>
        <taxon>Hexapoda</taxon>
        <taxon>Insecta</taxon>
        <taxon>Pterygota</taxon>
        <taxon>Neoptera</taxon>
        <taxon>Endopterygota</taxon>
        <taxon>Diptera</taxon>
        <taxon>Brachycera</taxon>
        <taxon>Muscomorpha</taxon>
        <taxon>Ephydroidea</taxon>
        <taxon>Drosophilidae</taxon>
        <taxon>Drosophila</taxon>
    </lineage>
</organism>
<feature type="compositionally biased region" description="Basic and acidic residues" evidence="4">
    <location>
        <begin position="126"/>
        <end position="137"/>
    </location>
</feature>
<dbReference type="AlphaFoldDB" id="A0A9C6WCK0"/>
<reference evidence="7" key="1">
    <citation type="submission" date="2025-08" db="UniProtKB">
        <authorList>
            <consortium name="RefSeq"/>
        </authorList>
    </citation>
    <scope>IDENTIFICATION</scope>
    <source>
        <strain evidence="7">15112-1751.03</strain>
        <tissue evidence="7">Whole Adult</tissue>
    </source>
</reference>
<feature type="compositionally biased region" description="Basic residues" evidence="4">
    <location>
        <begin position="1"/>
        <end position="14"/>
    </location>
</feature>
<feature type="compositionally biased region" description="Low complexity" evidence="4">
    <location>
        <begin position="206"/>
        <end position="241"/>
    </location>
</feature>
<dbReference type="PANTHER" id="PTHR15654">
    <property type="entry name" value="COILED-COIL DOMAIN-CONTAINING PROTEIN 113-RELATED"/>
    <property type="match status" value="1"/>
</dbReference>
<evidence type="ECO:0000256" key="1">
    <source>
        <dbReference type="ARBA" id="ARBA00004138"/>
    </source>
</evidence>
<proteinExistence type="predicted"/>
<name>A0A9C6WCK0_DROAB</name>
<gene>
    <name evidence="7" type="primary">LOC127565046</name>
</gene>
<feature type="compositionally biased region" description="Low complexity" evidence="4">
    <location>
        <begin position="15"/>
        <end position="28"/>
    </location>
</feature>
<comment type="subcellular location">
    <subcellularLocation>
        <location evidence="1">Cell projection</location>
        <location evidence="1">Cilium</location>
    </subcellularLocation>
</comment>
<feature type="region of interest" description="Disordered" evidence="4">
    <location>
        <begin position="42"/>
        <end position="311"/>
    </location>
</feature>
<feature type="compositionally biased region" description="Basic and acidic residues" evidence="4">
    <location>
        <begin position="145"/>
        <end position="183"/>
    </location>
</feature>
<sequence length="858" mass="98899">MSSQKHRRTKKKQKLSTSSSLRVTSLALDTDFTEMKLEDFTTAKSLSQLRSSKSMQKVGDVPKDGKKKQKARVPTTTEIEIKVNKTNKVSKKKKPKANAASQENKSSSETRTSRISTASRQSEGSRNSRESRVDSKASKASTKSKMSENSKESKESKKSKESKESKESRVSVESKNKSSRESRLSLGSQASHATRMTRASLERLQSRGSRSSLISISSRESYATLQSRSSQFRRSSTVSRQIKAYASAHAIKSRATTDSSQMSTPRKTNRRMSPMSPRSLTLVEVTPLRKAKKSEKVVEEAKPKPVEEEEEDILHFDDTSETSQVDTIEYVEETEDIAIRRLMMEMLTMPDINELSETSLPITPKEEEVQQIKEVKEKQIQPQLEIEESLETEDAEEADEEEESDKESISFAPVSHHSLSFLNLSSLSSSEHTLFMVPSPQDNESMFSTITQQLNAVKVRGSQVDFVEASELESRNLIKSICLQFMEEAITRTVAMCEAPSRKLLQRLDKLKMWKKLRKLFIHITDESAVREKLLKWTTEHFLRKKRYVFIRKSKKKFDEINYQRFHSALVELDRQLEIEQQTSEKTEFQISKLKQQHIEREEYCNRRLREFESIVRETLLHNDSFAHLTSSVDNLLTTMSKVRNEVSDLRLELLYAQHRFADMIIKSEELEDLGDGLKMREFLIRQADTQVLTLKIEERNSDLNRLHTKCNDDVHALAHLKNKEHMWRHTHERNVRHLQDCIDRNTKFREQIYRGKLEHNAISREISKLRFDGGLMQYPALLEDFDQTVSDLYAKRKSVEKLRNTHKSLLNRIRLAEQLADAVSRRKSIKSTGSIRKSTLLEAADLAKQLRISALSK</sequence>
<keyword evidence="2" id="KW-0175">Coiled coil</keyword>